<dbReference type="InterPro" id="IPR003789">
    <property type="entry name" value="Asn/Gln_tRNA_amidoTrase-B-like"/>
</dbReference>
<comment type="subunit">
    <text evidence="2 11">Heterotrimer of A, B and C subunits.</text>
</comment>
<organism evidence="13 14">
    <name type="scientific">Methylomonas methanica</name>
    <dbReference type="NCBI Taxonomy" id="421"/>
    <lineage>
        <taxon>Bacteria</taxon>
        <taxon>Pseudomonadati</taxon>
        <taxon>Pseudomonadota</taxon>
        <taxon>Gammaproteobacteria</taxon>
        <taxon>Methylococcales</taxon>
        <taxon>Methylococcaceae</taxon>
        <taxon>Methylomonas</taxon>
    </lineage>
</organism>
<keyword evidence="7 11" id="KW-0648">Protein biosynthesis</keyword>
<keyword evidence="4 11" id="KW-0436">Ligase</keyword>
<dbReference type="GO" id="GO:0016740">
    <property type="term" value="F:transferase activity"/>
    <property type="evidence" value="ECO:0007669"/>
    <property type="project" value="UniProtKB-KW"/>
</dbReference>
<dbReference type="EC" id="6.3.5.-" evidence="11"/>
<protein>
    <recommendedName>
        <fullName evidence="3 11">Aspartyl/glutamyl-tRNA(Asn/Gln) amidotransferase subunit B</fullName>
        <shortName evidence="11">Asp/Glu-ADT subunit B</shortName>
        <ecNumber evidence="11">6.3.5.-</ecNumber>
    </recommendedName>
</protein>
<evidence type="ECO:0000313" key="14">
    <source>
        <dbReference type="Proteomes" id="UP000077763"/>
    </source>
</evidence>
<evidence type="ECO:0000256" key="1">
    <source>
        <dbReference type="ARBA" id="ARBA00005306"/>
    </source>
</evidence>
<dbReference type="SUPFAM" id="SSF55931">
    <property type="entry name" value="Glutamine synthetase/guanido kinase"/>
    <property type="match status" value="1"/>
</dbReference>
<dbReference type="EMBL" id="LUUH01000038">
    <property type="protein sequence ID" value="OAI06040.1"/>
    <property type="molecule type" value="Genomic_DNA"/>
</dbReference>
<dbReference type="NCBIfam" id="NF004012">
    <property type="entry name" value="PRK05477.1-2"/>
    <property type="match status" value="1"/>
</dbReference>
<dbReference type="NCBIfam" id="TIGR00133">
    <property type="entry name" value="gatB"/>
    <property type="match status" value="1"/>
</dbReference>
<dbReference type="InterPro" id="IPR023168">
    <property type="entry name" value="GatB_Yqey_C_2"/>
</dbReference>
<proteinExistence type="inferred from homology"/>
<dbReference type="InterPro" id="IPR017958">
    <property type="entry name" value="Gln-tRNA_amidoTrfase_suB_CS"/>
</dbReference>
<dbReference type="GO" id="GO:0070681">
    <property type="term" value="P:glutaminyl-tRNAGln biosynthesis via transamidation"/>
    <property type="evidence" value="ECO:0007669"/>
    <property type="project" value="TreeGrafter"/>
</dbReference>
<dbReference type="GO" id="GO:0050567">
    <property type="term" value="F:glutaminyl-tRNA synthase (glutamine-hydrolyzing) activity"/>
    <property type="evidence" value="ECO:0007669"/>
    <property type="project" value="UniProtKB-UniRule"/>
</dbReference>
<gene>
    <name evidence="11 13" type="primary">gatB</name>
    <name evidence="13" type="ORF">A1353_10155</name>
</gene>
<dbReference type="FunFam" id="1.10.10.410:FF:000001">
    <property type="entry name" value="Aspartyl/glutamyl-tRNA(Asn/Gln) amidotransferase subunit B"/>
    <property type="match status" value="1"/>
</dbReference>
<accession>A0A177MM79</accession>
<evidence type="ECO:0000256" key="8">
    <source>
        <dbReference type="ARBA" id="ARBA00024799"/>
    </source>
</evidence>
<comment type="caution">
    <text evidence="13">The sequence shown here is derived from an EMBL/GenBank/DDBJ whole genome shotgun (WGS) entry which is preliminary data.</text>
</comment>
<dbReference type="AlphaFoldDB" id="A0A177MM79"/>
<dbReference type="Proteomes" id="UP000077763">
    <property type="component" value="Unassembled WGS sequence"/>
</dbReference>
<feature type="domain" description="Asn/Gln amidotransferase" evidence="12">
    <location>
        <begin position="329"/>
        <end position="477"/>
    </location>
</feature>
<dbReference type="HAMAP" id="MF_00121">
    <property type="entry name" value="GatB"/>
    <property type="match status" value="1"/>
</dbReference>
<dbReference type="InterPro" id="IPR042114">
    <property type="entry name" value="GatB_C_1"/>
</dbReference>
<evidence type="ECO:0000256" key="7">
    <source>
        <dbReference type="ARBA" id="ARBA00022917"/>
    </source>
</evidence>
<evidence type="ECO:0000256" key="11">
    <source>
        <dbReference type="HAMAP-Rule" id="MF_00121"/>
    </source>
</evidence>
<dbReference type="NCBIfam" id="NF004015">
    <property type="entry name" value="PRK05477.1-5"/>
    <property type="match status" value="1"/>
</dbReference>
<evidence type="ECO:0000256" key="3">
    <source>
        <dbReference type="ARBA" id="ARBA00016923"/>
    </source>
</evidence>
<reference evidence="13 14" key="1">
    <citation type="submission" date="2016-03" db="EMBL/GenBank/DDBJ databases">
        <authorList>
            <person name="Ploux O."/>
        </authorList>
    </citation>
    <scope>NUCLEOTIDE SEQUENCE [LARGE SCALE GENOMIC DNA]</scope>
    <source>
        <strain evidence="13 14">R-45371</strain>
    </source>
</reference>
<dbReference type="InterPro" id="IPR018027">
    <property type="entry name" value="Asn/Gln_amidotransferase"/>
</dbReference>
<dbReference type="PANTHER" id="PTHR11659">
    <property type="entry name" value="GLUTAMYL-TRNA GLN AMIDOTRANSFERASE SUBUNIT B MITOCHONDRIAL AND PROKARYOTIC PET112-RELATED"/>
    <property type="match status" value="1"/>
</dbReference>
<evidence type="ECO:0000256" key="9">
    <source>
        <dbReference type="ARBA" id="ARBA00047380"/>
    </source>
</evidence>
<keyword evidence="6 11" id="KW-0067">ATP-binding</keyword>
<dbReference type="Gene3D" id="1.10.10.410">
    <property type="match status" value="1"/>
</dbReference>
<dbReference type="Gene3D" id="1.10.150.380">
    <property type="entry name" value="GatB domain, N-terminal subdomain"/>
    <property type="match status" value="1"/>
</dbReference>
<dbReference type="Pfam" id="PF02934">
    <property type="entry name" value="GatB_N"/>
    <property type="match status" value="1"/>
</dbReference>
<evidence type="ECO:0000259" key="12">
    <source>
        <dbReference type="SMART" id="SM00845"/>
    </source>
</evidence>
<sequence>MNSQWEAVIGLEIHTQLSTKSKIFSGAATAYGAEPNTQACAVDLGLPGVLPVLNKDAVRKAVTFGLAIDAQIAPHSVFARKNYFYPDLPKGYQISQFELPIVGNGHLDIEVDGETKRIGITRAHLEEDAGKSLHEDFHGLTGIDLNRAGTPLLEIVSEPDMRSAKEAVAYMRKLHELVRYLEICDGNMQEGSFRCDANVSVRPKGQAEFGTRAEIKNINSFKFVEKAINHEIERQIDVIEGGGKVVQETRLYDANKDETRSMRSKEEANDYRYFPDPDLLPVLIEESLKDEIRATLPELPDAKKQRFIDQYALDNESATTLTSSRELADFYETVVKQSGGEAKLAGNWLTGDVLGALNKAGLEISDCPVNAERLAGLIKRIADNTISGKTAKQVFDKLWNGSDSADEIIEKEGLVQITDTGAIEAIVDKVIAANPVPVEQYRAGKDKALMALVGQIMKETQGKANPGEVNKMLIAKLKN</sequence>
<comment type="catalytic activity">
    <reaction evidence="10 11">
        <text>L-glutamyl-tRNA(Gln) + L-glutamine + ATP + H2O = L-glutaminyl-tRNA(Gln) + L-glutamate + ADP + phosphate + H(+)</text>
        <dbReference type="Rhea" id="RHEA:17521"/>
        <dbReference type="Rhea" id="RHEA-COMP:9681"/>
        <dbReference type="Rhea" id="RHEA-COMP:9684"/>
        <dbReference type="ChEBI" id="CHEBI:15377"/>
        <dbReference type="ChEBI" id="CHEBI:15378"/>
        <dbReference type="ChEBI" id="CHEBI:29985"/>
        <dbReference type="ChEBI" id="CHEBI:30616"/>
        <dbReference type="ChEBI" id="CHEBI:43474"/>
        <dbReference type="ChEBI" id="CHEBI:58359"/>
        <dbReference type="ChEBI" id="CHEBI:78520"/>
        <dbReference type="ChEBI" id="CHEBI:78521"/>
        <dbReference type="ChEBI" id="CHEBI:456216"/>
    </reaction>
</comment>
<dbReference type="PROSITE" id="PS01234">
    <property type="entry name" value="GATB"/>
    <property type="match status" value="1"/>
</dbReference>
<keyword evidence="13" id="KW-0808">Transferase</keyword>
<name>A0A177MM79_METMH</name>
<evidence type="ECO:0000256" key="2">
    <source>
        <dbReference type="ARBA" id="ARBA00011123"/>
    </source>
</evidence>
<evidence type="ECO:0000256" key="4">
    <source>
        <dbReference type="ARBA" id="ARBA00022598"/>
    </source>
</evidence>
<dbReference type="FunFam" id="1.10.150.380:FF:000001">
    <property type="entry name" value="Aspartyl/glutamyl-tRNA(Asn/Gln) amidotransferase subunit B"/>
    <property type="match status" value="1"/>
</dbReference>
<dbReference type="InterPro" id="IPR014746">
    <property type="entry name" value="Gln_synth/guanido_kin_cat_dom"/>
</dbReference>
<dbReference type="Pfam" id="PF02637">
    <property type="entry name" value="GatB_Yqey"/>
    <property type="match status" value="1"/>
</dbReference>
<dbReference type="RefSeq" id="WP_064036189.1">
    <property type="nucleotide sequence ID" value="NZ_LUUH01000038.1"/>
</dbReference>
<evidence type="ECO:0000256" key="5">
    <source>
        <dbReference type="ARBA" id="ARBA00022741"/>
    </source>
</evidence>
<dbReference type="GO" id="GO:0006412">
    <property type="term" value="P:translation"/>
    <property type="evidence" value="ECO:0007669"/>
    <property type="project" value="UniProtKB-UniRule"/>
</dbReference>
<dbReference type="GO" id="GO:0050566">
    <property type="term" value="F:asparaginyl-tRNA synthase (glutamine-hydrolyzing) activity"/>
    <property type="evidence" value="ECO:0007669"/>
    <property type="project" value="RHEA"/>
</dbReference>
<evidence type="ECO:0000313" key="13">
    <source>
        <dbReference type="EMBL" id="OAI06040.1"/>
    </source>
</evidence>
<comment type="similarity">
    <text evidence="1 11">Belongs to the GatB/GatE family. GatB subfamily.</text>
</comment>
<evidence type="ECO:0000256" key="10">
    <source>
        <dbReference type="ARBA" id="ARBA00047913"/>
    </source>
</evidence>
<dbReference type="PANTHER" id="PTHR11659:SF0">
    <property type="entry name" value="GLUTAMYL-TRNA(GLN) AMIDOTRANSFERASE SUBUNIT B, MITOCHONDRIAL"/>
    <property type="match status" value="1"/>
</dbReference>
<dbReference type="NCBIfam" id="NF004014">
    <property type="entry name" value="PRK05477.1-4"/>
    <property type="match status" value="1"/>
</dbReference>
<dbReference type="InterPro" id="IPR004413">
    <property type="entry name" value="GatB"/>
</dbReference>
<dbReference type="GO" id="GO:0005524">
    <property type="term" value="F:ATP binding"/>
    <property type="evidence" value="ECO:0007669"/>
    <property type="project" value="UniProtKB-KW"/>
</dbReference>
<comment type="catalytic activity">
    <reaction evidence="9 11">
        <text>L-aspartyl-tRNA(Asn) + L-glutamine + ATP + H2O = L-asparaginyl-tRNA(Asn) + L-glutamate + ADP + phosphate + 2 H(+)</text>
        <dbReference type="Rhea" id="RHEA:14513"/>
        <dbReference type="Rhea" id="RHEA-COMP:9674"/>
        <dbReference type="Rhea" id="RHEA-COMP:9677"/>
        <dbReference type="ChEBI" id="CHEBI:15377"/>
        <dbReference type="ChEBI" id="CHEBI:15378"/>
        <dbReference type="ChEBI" id="CHEBI:29985"/>
        <dbReference type="ChEBI" id="CHEBI:30616"/>
        <dbReference type="ChEBI" id="CHEBI:43474"/>
        <dbReference type="ChEBI" id="CHEBI:58359"/>
        <dbReference type="ChEBI" id="CHEBI:78515"/>
        <dbReference type="ChEBI" id="CHEBI:78516"/>
        <dbReference type="ChEBI" id="CHEBI:456216"/>
    </reaction>
</comment>
<comment type="function">
    <text evidence="8 11">Allows the formation of correctly charged Asn-tRNA(Asn) or Gln-tRNA(Gln) through the transamidation of misacylated Asp-tRNA(Asn) or Glu-tRNA(Gln) in organisms which lack either or both of asparaginyl-tRNA or glutaminyl-tRNA synthetases. The reaction takes place in the presence of glutamine and ATP through an activated phospho-Asp-tRNA(Asn) or phospho-Glu-tRNA(Gln).</text>
</comment>
<dbReference type="SMART" id="SM00845">
    <property type="entry name" value="GatB_Yqey"/>
    <property type="match status" value="1"/>
</dbReference>
<keyword evidence="5 11" id="KW-0547">Nucleotide-binding</keyword>
<dbReference type="InterPro" id="IPR006075">
    <property type="entry name" value="Asn/Gln-tRNA_Trfase_suB/E_cat"/>
</dbReference>
<dbReference type="InterPro" id="IPR017959">
    <property type="entry name" value="Asn/Gln-tRNA_amidoTrfase_suB/E"/>
</dbReference>
<evidence type="ECO:0000256" key="6">
    <source>
        <dbReference type="ARBA" id="ARBA00022840"/>
    </source>
</evidence>
<dbReference type="SUPFAM" id="SSF89095">
    <property type="entry name" value="GatB/YqeY motif"/>
    <property type="match status" value="1"/>
</dbReference>